<organism evidence="8">
    <name type="scientific">Guillardia theta</name>
    <name type="common">Cryptophyte</name>
    <name type="synonym">Cryptomonas phi</name>
    <dbReference type="NCBI Taxonomy" id="55529"/>
    <lineage>
        <taxon>Eukaryota</taxon>
        <taxon>Cryptophyceae</taxon>
        <taxon>Pyrenomonadales</taxon>
        <taxon>Geminigeraceae</taxon>
        <taxon>Guillardia</taxon>
    </lineage>
</organism>
<evidence type="ECO:0000313" key="8">
    <source>
        <dbReference type="EMBL" id="CAE2342075.1"/>
    </source>
</evidence>
<name>A0A7S4PQL6_GUITH</name>
<proteinExistence type="inferred from homology"/>
<comment type="cofactor">
    <cofactor evidence="1">
        <name>thiamine diphosphate</name>
        <dbReference type="ChEBI" id="CHEBI:58937"/>
    </cofactor>
</comment>
<evidence type="ECO:0000256" key="4">
    <source>
        <dbReference type="RuleBase" id="RU362132"/>
    </source>
</evidence>
<dbReference type="SUPFAM" id="SSF52467">
    <property type="entry name" value="DHS-like NAD/FAD-binding domain"/>
    <property type="match status" value="1"/>
</dbReference>
<dbReference type="PANTHER" id="PTHR18968:SF166">
    <property type="entry name" value="2-HYDROXYACYL-COA LYASE 2"/>
    <property type="match status" value="1"/>
</dbReference>
<sequence>MLLRMLVASGSAAGAYFLWRQVQKCRKLPVARNFQLRDKEGVKEVKHGGHLVAEVLAANGVDTIYTLSGGHVAPVYVAAEQVGMKVVDVRHEVNCVFAADAHWRMCGVPGVAVVTAGPGVTNTITALQNAKMAESAVVLIAGATTTLLRGKGSLQDIDQIALLKPLVKYAASPKTVREVMEQLQKAFNVCLEGVPGPVFIELPVDIMYPMEAVLKTYMDGMPKGKSISARLISAYVSRHLNNLFQGVEDLVLPVRQPRKIVRPSRSHLKRVQDMLNKSSRPILLVGSQAMINHGELHDFVQAVRQLRIPTFFGGMARGLLGDASEFNFKHGRSQALKRCDMVILCGIFCDFRLQYGNIINNKAKVVSVNLSREKGTLNRTPSLFLLSDPCAFLVDLMNLDIRIRPECSAWLMDLQEADRAAEAKIHDKSRKEIPDYVNPLDICISANQFIDEHTILVMDGGDFVGTAAYTVKPRKVLSWLDPGAFGTLGVGAGFAMGAMMARKKAEVMIFYGDGALGFSIPEFDTFVRHKMGVICIVGNDAGWTQILRDQEKILALPTACNLTYADYHEVAQGFGGKGFLVRSKEGFLQAMKAAKQIAAGGCPVLINCLIARSDFREGSLSI</sequence>
<dbReference type="SUPFAM" id="SSF52518">
    <property type="entry name" value="Thiamin diphosphate-binding fold (THDP-binding)"/>
    <property type="match status" value="2"/>
</dbReference>
<dbReference type="InterPro" id="IPR012001">
    <property type="entry name" value="Thiamin_PyroP_enz_TPP-bd_dom"/>
</dbReference>
<dbReference type="InterPro" id="IPR045229">
    <property type="entry name" value="TPP_enz"/>
</dbReference>
<dbReference type="InterPro" id="IPR012000">
    <property type="entry name" value="Thiamin_PyroP_enz_cen_dom"/>
</dbReference>
<dbReference type="EMBL" id="HBKN01051383">
    <property type="protein sequence ID" value="CAE2342075.1"/>
    <property type="molecule type" value="Transcribed_RNA"/>
</dbReference>
<dbReference type="GO" id="GO:0009099">
    <property type="term" value="P:L-valine biosynthetic process"/>
    <property type="evidence" value="ECO:0007669"/>
    <property type="project" value="TreeGrafter"/>
</dbReference>
<evidence type="ECO:0000259" key="6">
    <source>
        <dbReference type="Pfam" id="PF02775"/>
    </source>
</evidence>
<dbReference type="InterPro" id="IPR029061">
    <property type="entry name" value="THDP-binding"/>
</dbReference>
<dbReference type="InterPro" id="IPR011766">
    <property type="entry name" value="TPP_enzyme_TPP-bd"/>
</dbReference>
<dbReference type="Gene3D" id="3.40.50.970">
    <property type="match status" value="2"/>
</dbReference>
<dbReference type="GO" id="GO:0030976">
    <property type="term" value="F:thiamine pyrophosphate binding"/>
    <property type="evidence" value="ECO:0007669"/>
    <property type="project" value="InterPro"/>
</dbReference>
<dbReference type="Gene3D" id="3.40.50.1220">
    <property type="entry name" value="TPP-binding domain"/>
    <property type="match status" value="1"/>
</dbReference>
<dbReference type="GO" id="GO:0050660">
    <property type="term" value="F:flavin adenine dinucleotide binding"/>
    <property type="evidence" value="ECO:0007669"/>
    <property type="project" value="TreeGrafter"/>
</dbReference>
<dbReference type="CDD" id="cd07035">
    <property type="entry name" value="TPP_PYR_POX_like"/>
    <property type="match status" value="1"/>
</dbReference>
<evidence type="ECO:0000256" key="2">
    <source>
        <dbReference type="ARBA" id="ARBA00007812"/>
    </source>
</evidence>
<dbReference type="Pfam" id="PF02776">
    <property type="entry name" value="TPP_enzyme_N"/>
    <property type="match status" value="1"/>
</dbReference>
<keyword evidence="3 4" id="KW-0786">Thiamine pyrophosphate</keyword>
<reference evidence="8" key="1">
    <citation type="submission" date="2021-01" db="EMBL/GenBank/DDBJ databases">
        <authorList>
            <person name="Corre E."/>
            <person name="Pelletier E."/>
            <person name="Niang G."/>
            <person name="Scheremetjew M."/>
            <person name="Finn R."/>
            <person name="Kale V."/>
            <person name="Holt S."/>
            <person name="Cochrane G."/>
            <person name="Meng A."/>
            <person name="Brown T."/>
            <person name="Cohen L."/>
        </authorList>
    </citation>
    <scope>NUCLEOTIDE SEQUENCE</scope>
    <source>
        <strain evidence="8">CCMP 2712</strain>
    </source>
</reference>
<evidence type="ECO:0008006" key="9">
    <source>
        <dbReference type="Google" id="ProtNLM"/>
    </source>
</evidence>
<comment type="similarity">
    <text evidence="2 4">Belongs to the TPP enzyme family.</text>
</comment>
<feature type="domain" description="Thiamine pyrophosphate enzyme N-terminal TPP-binding" evidence="7">
    <location>
        <begin position="47"/>
        <end position="162"/>
    </location>
</feature>
<dbReference type="CDD" id="cd02004">
    <property type="entry name" value="TPP_BZL_OCoD_HPCL"/>
    <property type="match status" value="1"/>
</dbReference>
<dbReference type="GO" id="GO:0000287">
    <property type="term" value="F:magnesium ion binding"/>
    <property type="evidence" value="ECO:0007669"/>
    <property type="project" value="InterPro"/>
</dbReference>
<evidence type="ECO:0000259" key="7">
    <source>
        <dbReference type="Pfam" id="PF02776"/>
    </source>
</evidence>
<protein>
    <recommendedName>
        <fullName evidence="9">IlvB-like protein</fullName>
    </recommendedName>
</protein>
<evidence type="ECO:0000256" key="1">
    <source>
        <dbReference type="ARBA" id="ARBA00001964"/>
    </source>
</evidence>
<dbReference type="PANTHER" id="PTHR18968">
    <property type="entry name" value="THIAMINE PYROPHOSPHATE ENZYMES"/>
    <property type="match status" value="1"/>
</dbReference>
<dbReference type="InterPro" id="IPR029035">
    <property type="entry name" value="DHS-like_NAD/FAD-binding_dom"/>
</dbReference>
<evidence type="ECO:0000256" key="3">
    <source>
        <dbReference type="ARBA" id="ARBA00023052"/>
    </source>
</evidence>
<dbReference type="GO" id="GO:0003984">
    <property type="term" value="F:acetolactate synthase activity"/>
    <property type="evidence" value="ECO:0007669"/>
    <property type="project" value="TreeGrafter"/>
</dbReference>
<dbReference type="Pfam" id="PF00205">
    <property type="entry name" value="TPP_enzyme_M"/>
    <property type="match status" value="1"/>
</dbReference>
<evidence type="ECO:0000259" key="5">
    <source>
        <dbReference type="Pfam" id="PF00205"/>
    </source>
</evidence>
<dbReference type="GO" id="GO:0005948">
    <property type="term" value="C:acetolactate synthase complex"/>
    <property type="evidence" value="ECO:0007669"/>
    <property type="project" value="TreeGrafter"/>
</dbReference>
<feature type="domain" description="Thiamine pyrophosphate enzyme TPP-binding" evidence="6">
    <location>
        <begin position="459"/>
        <end position="608"/>
    </location>
</feature>
<accession>A0A7S4PQL6</accession>
<dbReference type="GO" id="GO:0009097">
    <property type="term" value="P:isoleucine biosynthetic process"/>
    <property type="evidence" value="ECO:0007669"/>
    <property type="project" value="TreeGrafter"/>
</dbReference>
<dbReference type="Pfam" id="PF02775">
    <property type="entry name" value="TPP_enzyme_C"/>
    <property type="match status" value="1"/>
</dbReference>
<gene>
    <name evidence="8" type="ORF">GTHE00462_LOCUS40071</name>
</gene>
<dbReference type="AlphaFoldDB" id="A0A7S4PQL6"/>
<feature type="domain" description="Thiamine pyrophosphate enzyme central" evidence="5">
    <location>
        <begin position="269"/>
        <end position="395"/>
    </location>
</feature>